<dbReference type="InParanoid" id="D2HZ87"/>
<dbReference type="EMBL" id="GL193785">
    <property type="protein sequence ID" value="EFB23636.1"/>
    <property type="molecule type" value="Genomic_DNA"/>
</dbReference>
<evidence type="ECO:0000313" key="3">
    <source>
        <dbReference type="EMBL" id="EFB23636.1"/>
    </source>
</evidence>
<feature type="domain" description="Dynein heavy chain C-terminal" evidence="2">
    <location>
        <begin position="19"/>
        <end position="121"/>
    </location>
</feature>
<protein>
    <recommendedName>
        <fullName evidence="2">Dynein heavy chain C-terminal domain-containing protein</fullName>
    </recommendedName>
</protein>
<dbReference type="InterPro" id="IPR041228">
    <property type="entry name" value="Dynein_C"/>
</dbReference>
<dbReference type="PANTHER" id="PTHR45703">
    <property type="entry name" value="DYNEIN HEAVY CHAIN"/>
    <property type="match status" value="1"/>
</dbReference>
<dbReference type="AlphaFoldDB" id="D2HZ87"/>
<evidence type="ECO:0000256" key="1">
    <source>
        <dbReference type="SAM" id="MobiDB-lite"/>
    </source>
</evidence>
<dbReference type="GO" id="GO:0030286">
    <property type="term" value="C:dynein complex"/>
    <property type="evidence" value="ECO:0007669"/>
    <property type="project" value="InterPro"/>
</dbReference>
<sequence length="266" mass="28960">MAACLCCSWTDRLTRKSPSWVERAEKQALLSDTLDLSELFHPDTFLNALRQETARAMGCSVDSLKFVASWEGRLQEATLQIKMGGLFLEGCSFDGSQLSENHHDSPSVCPVPPCCVGWVPQCSPSSLDTYIPGVPRTSQCLPSSVSYCVHEQTGNKYSSELEGQLQRFMQMGSTGRPRTWEQGPSARASLLPSEGPGPPARILGRHTKMVALAQGAYGPYSPNECISLPVYTSAERDRVVANIDVPCGGNQDQWIQCGAALFLKNA</sequence>
<accession>D2HZ87</accession>
<dbReference type="PANTHER" id="PTHR45703:SF22">
    <property type="entry name" value="DYNEIN CYTOPLASMIC 2 HEAVY CHAIN 1"/>
    <property type="match status" value="1"/>
</dbReference>
<gene>
    <name evidence="3" type="ORF">PANDA_018113</name>
</gene>
<organism evidence="3">
    <name type="scientific">Ailuropoda melanoleuca</name>
    <name type="common">Giant panda</name>
    <dbReference type="NCBI Taxonomy" id="9646"/>
    <lineage>
        <taxon>Eukaryota</taxon>
        <taxon>Metazoa</taxon>
        <taxon>Chordata</taxon>
        <taxon>Craniata</taxon>
        <taxon>Vertebrata</taxon>
        <taxon>Euteleostomi</taxon>
        <taxon>Mammalia</taxon>
        <taxon>Eutheria</taxon>
        <taxon>Laurasiatheria</taxon>
        <taxon>Carnivora</taxon>
        <taxon>Caniformia</taxon>
        <taxon>Ursidae</taxon>
        <taxon>Ailuropoda</taxon>
    </lineage>
</organism>
<dbReference type="InterPro" id="IPR026983">
    <property type="entry name" value="DHC"/>
</dbReference>
<name>D2HZ87_AILME</name>
<dbReference type="InterPro" id="IPR043160">
    <property type="entry name" value="Dynein_C_barrel"/>
</dbReference>
<proteinExistence type="predicted"/>
<evidence type="ECO:0000259" key="2">
    <source>
        <dbReference type="Pfam" id="PF18199"/>
    </source>
</evidence>
<dbReference type="GO" id="GO:0051959">
    <property type="term" value="F:dynein light intermediate chain binding"/>
    <property type="evidence" value="ECO:0007669"/>
    <property type="project" value="InterPro"/>
</dbReference>
<dbReference type="GO" id="GO:0045505">
    <property type="term" value="F:dynein intermediate chain binding"/>
    <property type="evidence" value="ECO:0007669"/>
    <property type="project" value="InterPro"/>
</dbReference>
<dbReference type="GO" id="GO:0007018">
    <property type="term" value="P:microtubule-based movement"/>
    <property type="evidence" value="ECO:0007669"/>
    <property type="project" value="InterPro"/>
</dbReference>
<reference evidence="3" key="1">
    <citation type="journal article" date="2010" name="Nature">
        <title>The sequence and de novo assembly of the giant panda genome.</title>
        <authorList>
            <person name="Li R."/>
            <person name="Fan W."/>
            <person name="Tian G."/>
            <person name="Zhu H."/>
            <person name="He L."/>
            <person name="Cai J."/>
            <person name="Huang Q."/>
            <person name="Cai Q."/>
            <person name="Li B."/>
            <person name="Bai Y."/>
            <person name="Zhang Z."/>
            <person name="Zhang Y."/>
            <person name="Wang W."/>
            <person name="Li J."/>
            <person name="Wei F."/>
            <person name="Li H."/>
            <person name="Jian M."/>
            <person name="Li J."/>
            <person name="Zhang Z."/>
            <person name="Nielsen R."/>
            <person name="Li D."/>
            <person name="Gu W."/>
            <person name="Yang Z."/>
            <person name="Xuan Z."/>
            <person name="Ryder O.A."/>
            <person name="Leung F.C."/>
            <person name="Zhou Y."/>
            <person name="Cao J."/>
            <person name="Sun X."/>
            <person name="Fu Y."/>
            <person name="Fang X."/>
            <person name="Guo X."/>
            <person name="Wang B."/>
            <person name="Hou R."/>
            <person name="Shen F."/>
            <person name="Mu B."/>
            <person name="Ni P."/>
            <person name="Lin R."/>
            <person name="Qian W."/>
            <person name="Wang G."/>
            <person name="Yu C."/>
            <person name="Nie W."/>
            <person name="Wang J."/>
            <person name="Wu Z."/>
            <person name="Liang H."/>
            <person name="Min J."/>
            <person name="Wu Q."/>
            <person name="Cheng S."/>
            <person name="Ruan J."/>
            <person name="Wang M."/>
            <person name="Shi Z."/>
            <person name="Wen M."/>
            <person name="Liu B."/>
            <person name="Ren X."/>
            <person name="Zheng H."/>
            <person name="Dong D."/>
            <person name="Cook K."/>
            <person name="Shan G."/>
            <person name="Zhang H."/>
            <person name="Kosiol C."/>
            <person name="Xie X."/>
            <person name="Lu Z."/>
            <person name="Zheng H."/>
            <person name="Li Y."/>
            <person name="Steiner C.C."/>
            <person name="Lam T.T."/>
            <person name="Lin S."/>
            <person name="Zhang Q."/>
            <person name="Li G."/>
            <person name="Tian J."/>
            <person name="Gong T."/>
            <person name="Liu H."/>
            <person name="Zhang D."/>
            <person name="Fang L."/>
            <person name="Ye C."/>
            <person name="Zhang J."/>
            <person name="Hu W."/>
            <person name="Xu A."/>
            <person name="Ren Y."/>
            <person name="Zhang G."/>
            <person name="Bruford M.W."/>
            <person name="Li Q."/>
            <person name="Ma L."/>
            <person name="Guo Y."/>
            <person name="An N."/>
            <person name="Hu Y."/>
            <person name="Zheng Y."/>
            <person name="Shi Y."/>
            <person name="Li Z."/>
            <person name="Liu Q."/>
            <person name="Chen Y."/>
            <person name="Zhao J."/>
            <person name="Qu N."/>
            <person name="Zhao S."/>
            <person name="Tian F."/>
            <person name="Wang X."/>
            <person name="Wang H."/>
            <person name="Xu L."/>
            <person name="Liu X."/>
            <person name="Vinar T."/>
            <person name="Wang Y."/>
            <person name="Lam T.W."/>
            <person name="Yiu S.M."/>
            <person name="Liu S."/>
            <person name="Zhang H."/>
            <person name="Li D."/>
            <person name="Huang Y."/>
            <person name="Wang X."/>
            <person name="Yang G."/>
            <person name="Jiang Z."/>
            <person name="Wang J."/>
            <person name="Qin N."/>
            <person name="Li L."/>
            <person name="Li J."/>
            <person name="Bolund L."/>
            <person name="Kristiansen K."/>
            <person name="Wong G.K."/>
            <person name="Olson M."/>
            <person name="Zhang X."/>
            <person name="Li S."/>
            <person name="Yang H."/>
            <person name="Wang J."/>
            <person name="Wang J."/>
        </authorList>
    </citation>
    <scope>NUCLEOTIDE SEQUENCE [LARGE SCALE GENOMIC DNA]</scope>
</reference>
<dbReference type="Pfam" id="PF18199">
    <property type="entry name" value="Dynein_C"/>
    <property type="match status" value="1"/>
</dbReference>
<feature type="region of interest" description="Disordered" evidence="1">
    <location>
        <begin position="174"/>
        <end position="196"/>
    </location>
</feature>
<dbReference type="Gene3D" id="3.10.490.20">
    <property type="match status" value="1"/>
</dbReference>